<evidence type="ECO:0000313" key="2">
    <source>
        <dbReference type="Proteomes" id="UP001352852"/>
    </source>
</evidence>
<accession>A0ABU7CRC2</accession>
<dbReference type="Proteomes" id="UP001352852">
    <property type="component" value="Unassembled WGS sequence"/>
</dbReference>
<gene>
    <name evidence="1" type="ORF">CHARACLAT_018426</name>
</gene>
<name>A0ABU7CRC2_9TELE</name>
<keyword evidence="2" id="KW-1185">Reference proteome</keyword>
<evidence type="ECO:0000313" key="1">
    <source>
        <dbReference type="EMBL" id="MED6264770.1"/>
    </source>
</evidence>
<proteinExistence type="predicted"/>
<protein>
    <submittedName>
        <fullName evidence="1">Uncharacterized protein</fullName>
    </submittedName>
</protein>
<organism evidence="1 2">
    <name type="scientific">Characodon lateralis</name>
    <dbReference type="NCBI Taxonomy" id="208331"/>
    <lineage>
        <taxon>Eukaryota</taxon>
        <taxon>Metazoa</taxon>
        <taxon>Chordata</taxon>
        <taxon>Craniata</taxon>
        <taxon>Vertebrata</taxon>
        <taxon>Euteleostomi</taxon>
        <taxon>Actinopterygii</taxon>
        <taxon>Neopterygii</taxon>
        <taxon>Teleostei</taxon>
        <taxon>Neoteleostei</taxon>
        <taxon>Acanthomorphata</taxon>
        <taxon>Ovalentaria</taxon>
        <taxon>Atherinomorphae</taxon>
        <taxon>Cyprinodontiformes</taxon>
        <taxon>Goodeidae</taxon>
        <taxon>Characodon</taxon>
    </lineage>
</organism>
<reference evidence="1 2" key="1">
    <citation type="submission" date="2021-06" db="EMBL/GenBank/DDBJ databases">
        <authorList>
            <person name="Palmer J.M."/>
        </authorList>
    </citation>
    <scope>NUCLEOTIDE SEQUENCE [LARGE SCALE GENOMIC DNA]</scope>
    <source>
        <strain evidence="1 2">CL_MEX2019</strain>
        <tissue evidence="1">Muscle</tissue>
    </source>
</reference>
<comment type="caution">
    <text evidence="1">The sequence shown here is derived from an EMBL/GenBank/DDBJ whole genome shotgun (WGS) entry which is preliminary data.</text>
</comment>
<sequence>TDSQQLYTSTARNKNKKTAGVLLLLQLRWGNGLTSVEFASAFERGRRGVREQEWLSSGLRKHLPNWKRNKATKTGILTVCVCVLSVSAPRGEETEIVLPTAAAAIPVSFHICVESRKRSE</sequence>
<dbReference type="EMBL" id="JAHUTJ010001606">
    <property type="protein sequence ID" value="MED6264770.1"/>
    <property type="molecule type" value="Genomic_DNA"/>
</dbReference>
<feature type="non-terminal residue" evidence="1">
    <location>
        <position position="1"/>
    </location>
</feature>